<dbReference type="GO" id="GO:0005524">
    <property type="term" value="F:ATP binding"/>
    <property type="evidence" value="ECO:0007669"/>
    <property type="project" value="UniProtKB-KW"/>
</dbReference>
<dbReference type="PANTHER" id="PTHR45626">
    <property type="entry name" value="TRANSCRIPTION TERMINATION FACTOR 2-RELATED"/>
    <property type="match status" value="1"/>
</dbReference>
<protein>
    <submittedName>
        <fullName evidence="6">Transcription termination factor 2</fullName>
    </submittedName>
</protein>
<evidence type="ECO:0000256" key="1">
    <source>
        <dbReference type="ARBA" id="ARBA00022741"/>
    </source>
</evidence>
<dbReference type="GO" id="GO:0006281">
    <property type="term" value="P:DNA repair"/>
    <property type="evidence" value="ECO:0007669"/>
    <property type="project" value="TreeGrafter"/>
</dbReference>
<reference evidence="6 7" key="1">
    <citation type="submission" date="2019-07" db="EMBL/GenBank/DDBJ databases">
        <title>Draft genome assembly of a fouling barnacle, Amphibalanus amphitrite (Darwin, 1854): The first reference genome for Thecostraca.</title>
        <authorList>
            <person name="Kim W."/>
        </authorList>
    </citation>
    <scope>NUCLEOTIDE SEQUENCE [LARGE SCALE GENOMIC DNA]</scope>
    <source>
        <strain evidence="6">SNU_AA5</strain>
        <tissue evidence="6">Soma without cirri and trophi</tissue>
    </source>
</reference>
<feature type="region of interest" description="Disordered" evidence="4">
    <location>
        <begin position="336"/>
        <end position="360"/>
    </location>
</feature>
<dbReference type="GO" id="GO:0016787">
    <property type="term" value="F:hydrolase activity"/>
    <property type="evidence" value="ECO:0007669"/>
    <property type="project" value="UniProtKB-KW"/>
</dbReference>
<keyword evidence="3" id="KW-0067">ATP-binding</keyword>
<feature type="compositionally biased region" description="Polar residues" evidence="4">
    <location>
        <begin position="239"/>
        <end position="250"/>
    </location>
</feature>
<dbReference type="InterPro" id="IPR027417">
    <property type="entry name" value="P-loop_NTPase"/>
</dbReference>
<feature type="domain" description="SNF2 N-terminal" evidence="5">
    <location>
        <begin position="555"/>
        <end position="596"/>
    </location>
</feature>
<evidence type="ECO:0000256" key="2">
    <source>
        <dbReference type="ARBA" id="ARBA00022801"/>
    </source>
</evidence>
<dbReference type="EMBL" id="VIIS01001237">
    <property type="protein sequence ID" value="KAF0300741.1"/>
    <property type="molecule type" value="Genomic_DNA"/>
</dbReference>
<dbReference type="InterPro" id="IPR000330">
    <property type="entry name" value="SNF2_N"/>
</dbReference>
<evidence type="ECO:0000256" key="3">
    <source>
        <dbReference type="ARBA" id="ARBA00022840"/>
    </source>
</evidence>
<keyword evidence="1" id="KW-0547">Nucleotide-binding</keyword>
<feature type="region of interest" description="Disordered" evidence="4">
    <location>
        <begin position="427"/>
        <end position="449"/>
    </location>
</feature>
<dbReference type="OrthoDB" id="6379459at2759"/>
<dbReference type="InterPro" id="IPR038718">
    <property type="entry name" value="SNF2-like_sf"/>
</dbReference>
<feature type="region of interest" description="Disordered" evidence="4">
    <location>
        <begin position="600"/>
        <end position="649"/>
    </location>
</feature>
<dbReference type="Proteomes" id="UP000440578">
    <property type="component" value="Unassembled WGS sequence"/>
</dbReference>
<dbReference type="PANTHER" id="PTHR45626:SF50">
    <property type="entry name" value="TRANSCRIPTION TERMINATION FACTOR 2"/>
    <property type="match status" value="1"/>
</dbReference>
<accession>A0A6A4WFK2</accession>
<dbReference type="AlphaFoldDB" id="A0A6A4WFK2"/>
<evidence type="ECO:0000313" key="7">
    <source>
        <dbReference type="Proteomes" id="UP000440578"/>
    </source>
</evidence>
<dbReference type="InterPro" id="IPR050628">
    <property type="entry name" value="SNF2_RAD54_helicase_TF"/>
</dbReference>
<evidence type="ECO:0000259" key="5">
    <source>
        <dbReference type="Pfam" id="PF00176"/>
    </source>
</evidence>
<feature type="region of interest" description="Disordered" evidence="4">
    <location>
        <begin position="1"/>
        <end position="283"/>
    </location>
</feature>
<dbReference type="GO" id="GO:0008094">
    <property type="term" value="F:ATP-dependent activity, acting on DNA"/>
    <property type="evidence" value="ECO:0007669"/>
    <property type="project" value="TreeGrafter"/>
</dbReference>
<evidence type="ECO:0000313" key="6">
    <source>
        <dbReference type="EMBL" id="KAF0300741.1"/>
    </source>
</evidence>
<organism evidence="6 7">
    <name type="scientific">Amphibalanus amphitrite</name>
    <name type="common">Striped barnacle</name>
    <name type="synonym">Balanus amphitrite</name>
    <dbReference type="NCBI Taxonomy" id="1232801"/>
    <lineage>
        <taxon>Eukaryota</taxon>
        <taxon>Metazoa</taxon>
        <taxon>Ecdysozoa</taxon>
        <taxon>Arthropoda</taxon>
        <taxon>Crustacea</taxon>
        <taxon>Multicrustacea</taxon>
        <taxon>Cirripedia</taxon>
        <taxon>Thoracica</taxon>
        <taxon>Thoracicalcarea</taxon>
        <taxon>Balanomorpha</taxon>
        <taxon>Balanoidea</taxon>
        <taxon>Balanidae</taxon>
        <taxon>Amphibalaninae</taxon>
        <taxon>Amphibalanus</taxon>
    </lineage>
</organism>
<feature type="compositionally biased region" description="Polar residues" evidence="4">
    <location>
        <begin position="198"/>
        <end position="209"/>
    </location>
</feature>
<feature type="compositionally biased region" description="Low complexity" evidence="4">
    <location>
        <begin position="265"/>
        <end position="274"/>
    </location>
</feature>
<keyword evidence="7" id="KW-1185">Reference proteome</keyword>
<evidence type="ECO:0000256" key="4">
    <source>
        <dbReference type="SAM" id="MobiDB-lite"/>
    </source>
</evidence>
<sequence>MEESLSSSVELIPASPSPERAAPDRTRLLTWHTPRQPPPPAGLSRDSDSDSDSESVPGGRRRDRSVPAGRSGDSAERGSPSSPVVISDDEDEVVAPPASERRRPRPLVISDEDSDDDAIPCSQPGSEKAVRSGRRSSDVIEASFEADQTVRGSWRDQRRTTVPAAASSDVSRDSGIAPTERDRDASTASMIASDESWDGSSITGGQSTPGDEEDSRSRAQRLYSKYTVKKRTTPPTEPLKTSPSNQTSRTVIVVPEDSQQSDRVAGPSAASAPSGKGGGTAAAADDVDVDLSFLSIRELEQQLKQKEMVARVSNLSALPDGGRRLRATIHQLRAALEQKRAAPAPAPARQGGERDGGGASELERVQAQIRQKRMEYSTSAHRADAARSAQLQRDIFKLETEMMRLQMARNAGGPANRNPFSLGATVGRPPALNRPHGERPSGPPPAHTDTLEEALRRGAPTTSVITDEQRRLEAEARESLRDFGQIRPQLTAALLASNPELSRLYGGRMTEARHRQASNVTTEVLERLHRSLETRPPPTAADAGPECLNVPLMPHQQYALSWLQWRERQLPAGGVLADDMGLGKTLTMIAHCLRSAELDKEEKEKKKEAEKAGSDKENAADKDSEREKADFVDGKGGKWLSKDKSSKGEDTVKRFSVFYIACVVTNSLTSRCVFEYFLL</sequence>
<keyword evidence="2" id="KW-0378">Hydrolase</keyword>
<dbReference type="SUPFAM" id="SSF52540">
    <property type="entry name" value="P-loop containing nucleoside triphosphate hydrolases"/>
    <property type="match status" value="1"/>
</dbReference>
<feature type="compositionally biased region" description="Basic and acidic residues" evidence="4">
    <location>
        <begin position="351"/>
        <end position="360"/>
    </location>
</feature>
<name>A0A6A4WFK2_AMPAM</name>
<dbReference type="Gene3D" id="3.40.50.10810">
    <property type="entry name" value="Tandem AAA-ATPase domain"/>
    <property type="match status" value="1"/>
</dbReference>
<dbReference type="Pfam" id="PF00176">
    <property type="entry name" value="SNF2-rel_dom"/>
    <property type="match status" value="1"/>
</dbReference>
<proteinExistence type="predicted"/>
<comment type="caution">
    <text evidence="6">The sequence shown here is derived from an EMBL/GenBank/DDBJ whole genome shotgun (WGS) entry which is preliminary data.</text>
</comment>
<dbReference type="GO" id="GO:0005634">
    <property type="term" value="C:nucleus"/>
    <property type="evidence" value="ECO:0007669"/>
    <property type="project" value="TreeGrafter"/>
</dbReference>
<gene>
    <name evidence="6" type="primary">Ttf2_0</name>
    <name evidence="6" type="ORF">FJT64_003254</name>
</gene>